<reference evidence="2 3" key="1">
    <citation type="journal article" date="2014" name="World J. Microbiol. Biotechnol.">
        <title>Biodiversity and physiological characteristics of Antarctic and Arctic lichens-associated bacteria.</title>
        <authorList>
            <person name="Lee Y.M."/>
            <person name="Kim E.H."/>
            <person name="Lee H.K."/>
            <person name="Hong S.G."/>
        </authorList>
    </citation>
    <scope>NUCLEOTIDE SEQUENCE [LARGE SCALE GENOMIC DNA]</scope>
    <source>
        <strain evidence="2 3">PAMC 26569</strain>
        <plasmid evidence="2">unnamed5</plasmid>
    </source>
</reference>
<name>A0A6M8HZ57_9PROT</name>
<proteinExistence type="predicted"/>
<dbReference type="InterPro" id="IPR052183">
    <property type="entry name" value="IS_Transposase"/>
</dbReference>
<keyword evidence="3" id="KW-1185">Reference proteome</keyword>
<evidence type="ECO:0000313" key="2">
    <source>
        <dbReference type="EMBL" id="QKE93819.1"/>
    </source>
</evidence>
<dbReference type="Pfam" id="PF13610">
    <property type="entry name" value="DDE_Tnp_IS240"/>
    <property type="match status" value="1"/>
</dbReference>
<feature type="domain" description="DDE" evidence="1">
    <location>
        <begin position="52"/>
        <end position="119"/>
    </location>
</feature>
<dbReference type="RefSeq" id="WP_171835214.1">
    <property type="nucleotide sequence ID" value="NZ_CP053712.1"/>
</dbReference>
<evidence type="ECO:0000259" key="1">
    <source>
        <dbReference type="Pfam" id="PF13610"/>
    </source>
</evidence>
<protein>
    <submittedName>
        <fullName evidence="2">IS6 family transposase</fullName>
    </submittedName>
</protein>
<dbReference type="AlphaFoldDB" id="A0A6M8HZ57"/>
<organism evidence="2 3">
    <name type="scientific">Lichenicola cladoniae</name>
    <dbReference type="NCBI Taxonomy" id="1484109"/>
    <lineage>
        <taxon>Bacteria</taxon>
        <taxon>Pseudomonadati</taxon>
        <taxon>Pseudomonadota</taxon>
        <taxon>Alphaproteobacteria</taxon>
        <taxon>Acetobacterales</taxon>
        <taxon>Acetobacteraceae</taxon>
        <taxon>Lichenicola</taxon>
    </lineage>
</organism>
<dbReference type="PANTHER" id="PTHR35528:SF3">
    <property type="entry name" value="BLL1675 PROTEIN"/>
    <property type="match status" value="1"/>
</dbReference>
<geneLocation type="plasmid" evidence="2 3">
    <name>unnamed5</name>
</geneLocation>
<evidence type="ECO:0000313" key="3">
    <source>
        <dbReference type="Proteomes" id="UP000500767"/>
    </source>
</evidence>
<dbReference type="EMBL" id="CP053712">
    <property type="protein sequence ID" value="QKE93819.1"/>
    <property type="molecule type" value="Genomic_DNA"/>
</dbReference>
<dbReference type="PANTHER" id="PTHR35528">
    <property type="entry name" value="BLL1675 PROTEIN"/>
    <property type="match status" value="1"/>
</dbReference>
<gene>
    <name evidence="2" type="ORF">HN018_27115</name>
</gene>
<sequence length="134" mass="15671">MSLSFRDLELLLDERGIVVSYESFRRWCLKFGCHFAGRTRQWRPGSGDKRCLDEVFIRIQGKLRYPRRAVVQNGIVLHILVQSRRDGSAAKRFFERLLKDRLYTPRVVVTDKLKSHGVAKRECYLTSSIKEAVI</sequence>
<dbReference type="InterPro" id="IPR032874">
    <property type="entry name" value="DDE_dom"/>
</dbReference>
<accession>A0A6M8HZ57</accession>
<keyword evidence="2" id="KW-0614">Plasmid</keyword>
<dbReference type="KEGG" id="lck:HN018_27115"/>
<dbReference type="Proteomes" id="UP000500767">
    <property type="component" value="Plasmid unnamed5"/>
</dbReference>